<reference evidence="2" key="1">
    <citation type="submission" date="2023-05" db="EMBL/GenBank/DDBJ databases">
        <title>Draft genome of Pseudofrankia sp. BMG5.37.</title>
        <authorList>
            <person name="Gtari M."/>
            <person name="Ghodhbane F."/>
            <person name="Sbissi I."/>
        </authorList>
    </citation>
    <scope>NUCLEOTIDE SEQUENCE [LARGE SCALE GENOMIC DNA]</scope>
    <source>
        <strain evidence="2">BMG 814</strain>
    </source>
</reference>
<accession>A0ABT9IG47</accession>
<keyword evidence="2" id="KW-1185">Reference proteome</keyword>
<dbReference type="EMBL" id="JASNFN010000020">
    <property type="protein sequence ID" value="MDP5184075.1"/>
    <property type="molecule type" value="Genomic_DNA"/>
</dbReference>
<comment type="caution">
    <text evidence="1">The sequence shown here is derived from an EMBL/GenBank/DDBJ whole genome shotgun (WGS) entry which is preliminary data.</text>
</comment>
<evidence type="ECO:0000313" key="1">
    <source>
        <dbReference type="EMBL" id="MDP5184075.1"/>
    </source>
</evidence>
<proteinExistence type="predicted"/>
<gene>
    <name evidence="1" type="ORF">QOZ88_15665</name>
</gene>
<sequence>MTSAEPARPAIPRAREVQASVLAAFQLVEDARYLGSSRRRRRLRVRAMADRAVADRKLARDLRAGPPLR</sequence>
<organism evidence="1 2">
    <name type="scientific">Blastococcus carthaginiensis</name>
    <dbReference type="NCBI Taxonomy" id="3050034"/>
    <lineage>
        <taxon>Bacteria</taxon>
        <taxon>Bacillati</taxon>
        <taxon>Actinomycetota</taxon>
        <taxon>Actinomycetes</taxon>
        <taxon>Geodermatophilales</taxon>
        <taxon>Geodermatophilaceae</taxon>
        <taxon>Blastococcus</taxon>
    </lineage>
</organism>
<dbReference type="Proteomes" id="UP001233673">
    <property type="component" value="Unassembled WGS sequence"/>
</dbReference>
<name>A0ABT9IG47_9ACTN</name>
<protein>
    <submittedName>
        <fullName evidence="1">Uncharacterized protein</fullName>
    </submittedName>
</protein>
<dbReference type="RefSeq" id="WP_306000671.1">
    <property type="nucleotide sequence ID" value="NZ_JASNFN010000020.1"/>
</dbReference>
<evidence type="ECO:0000313" key="2">
    <source>
        <dbReference type="Proteomes" id="UP001233673"/>
    </source>
</evidence>